<name>A0A8S1D4A8_9INSE</name>
<keyword evidence="3 5" id="KW-1133">Transmembrane helix</keyword>
<feature type="transmembrane region" description="Helical" evidence="5">
    <location>
        <begin position="255"/>
        <end position="273"/>
    </location>
</feature>
<keyword evidence="2 5" id="KW-0812">Transmembrane</keyword>
<dbReference type="Pfam" id="PF00002">
    <property type="entry name" value="7tm_2"/>
    <property type="match status" value="1"/>
</dbReference>
<dbReference type="PANTHER" id="PTHR47154:SF2">
    <property type="entry name" value="G-PROTEIN COUPLED RECEPTOR MTH-RELATED"/>
    <property type="match status" value="1"/>
</dbReference>
<feature type="transmembrane region" description="Helical" evidence="5">
    <location>
        <begin position="155"/>
        <end position="178"/>
    </location>
</feature>
<keyword evidence="6" id="KW-0732">Signal</keyword>
<dbReference type="EMBL" id="CADEPI010000137">
    <property type="protein sequence ID" value="CAB3376976.1"/>
    <property type="molecule type" value="Genomic_DNA"/>
</dbReference>
<dbReference type="GO" id="GO:0008528">
    <property type="term" value="F:G protein-coupled peptide receptor activity"/>
    <property type="evidence" value="ECO:0007669"/>
    <property type="project" value="TreeGrafter"/>
</dbReference>
<dbReference type="GO" id="GO:0007166">
    <property type="term" value="P:cell surface receptor signaling pathway"/>
    <property type="evidence" value="ECO:0007669"/>
    <property type="project" value="InterPro"/>
</dbReference>
<evidence type="ECO:0000256" key="4">
    <source>
        <dbReference type="ARBA" id="ARBA00023136"/>
    </source>
</evidence>
<evidence type="ECO:0000256" key="1">
    <source>
        <dbReference type="ARBA" id="ARBA00004141"/>
    </source>
</evidence>
<evidence type="ECO:0000313" key="8">
    <source>
        <dbReference type="EMBL" id="CAB3376976.1"/>
    </source>
</evidence>
<dbReference type="InterPro" id="IPR017981">
    <property type="entry name" value="GPCR_2-like_7TM"/>
</dbReference>
<sequence length="430" mass="48637">MVCVWCVAASALVCSVFAATAANPCSQLLNDEGVEKLEGSLGEDGACPCPGDKPCLRLCNTSLDADGGFNESFRNENISVQLENWEKNSSRQVRLFDHFAVVPESNCQRALEFLNKTIFFVDELLHPQEFCVTQTNDSLEVFVCSNLNEEKGLRFYLYPPFFILSAVCLALTLLAYQFCQETKTLHEKAIFCQSTALFFSFVTLTINYLTEETSHIHVCKLLAYTNYFFLLASFFWLNVMCIDIFLTFRPKYWQASIYAWGIPFLLLVTTIVFDQNTSGPYSPGIGENICWLNGILAELIYILPRACDCSAADKSSSIWPNGLQFVDRGLRVETRPAITRERQADDLLKSGQRPIRSVHQIVFADGMYVADGIHFLGSRWRREHLVFAGRDKQRSRRDRLLVLRVVEKGVAPLAVPVALQMCEKGEKSRE</sequence>
<evidence type="ECO:0000256" key="2">
    <source>
        <dbReference type="ARBA" id="ARBA00022692"/>
    </source>
</evidence>
<keyword evidence="9" id="KW-1185">Reference proteome</keyword>
<dbReference type="Proteomes" id="UP000494165">
    <property type="component" value="Unassembled WGS sequence"/>
</dbReference>
<evidence type="ECO:0000256" key="3">
    <source>
        <dbReference type="ARBA" id="ARBA00022989"/>
    </source>
</evidence>
<gene>
    <name evidence="8" type="ORF">CLODIP_2_CD10102</name>
</gene>
<dbReference type="Gene3D" id="1.20.1070.10">
    <property type="entry name" value="Rhodopsin 7-helix transmembrane proteins"/>
    <property type="match status" value="1"/>
</dbReference>
<dbReference type="PROSITE" id="PS50261">
    <property type="entry name" value="G_PROTEIN_RECEP_F2_4"/>
    <property type="match status" value="1"/>
</dbReference>
<feature type="transmembrane region" description="Helical" evidence="5">
    <location>
        <begin position="190"/>
        <end position="209"/>
    </location>
</feature>
<comment type="caution">
    <text evidence="8">The sequence shown here is derived from an EMBL/GenBank/DDBJ whole genome shotgun (WGS) entry which is preliminary data.</text>
</comment>
<evidence type="ECO:0000313" key="9">
    <source>
        <dbReference type="Proteomes" id="UP000494165"/>
    </source>
</evidence>
<dbReference type="InterPro" id="IPR000832">
    <property type="entry name" value="GPCR_2_secretin-like"/>
</dbReference>
<dbReference type="OrthoDB" id="6134459at2759"/>
<organism evidence="8 9">
    <name type="scientific">Cloeon dipterum</name>
    <dbReference type="NCBI Taxonomy" id="197152"/>
    <lineage>
        <taxon>Eukaryota</taxon>
        <taxon>Metazoa</taxon>
        <taxon>Ecdysozoa</taxon>
        <taxon>Arthropoda</taxon>
        <taxon>Hexapoda</taxon>
        <taxon>Insecta</taxon>
        <taxon>Pterygota</taxon>
        <taxon>Palaeoptera</taxon>
        <taxon>Ephemeroptera</taxon>
        <taxon>Pisciforma</taxon>
        <taxon>Baetidae</taxon>
        <taxon>Cloeon</taxon>
    </lineage>
</organism>
<evidence type="ECO:0000256" key="5">
    <source>
        <dbReference type="SAM" id="Phobius"/>
    </source>
</evidence>
<reference evidence="8 9" key="1">
    <citation type="submission" date="2020-04" db="EMBL/GenBank/DDBJ databases">
        <authorList>
            <person name="Alioto T."/>
            <person name="Alioto T."/>
            <person name="Gomez Garrido J."/>
        </authorList>
    </citation>
    <scope>NUCLEOTIDE SEQUENCE [LARGE SCALE GENOMIC DNA]</scope>
</reference>
<protein>
    <recommendedName>
        <fullName evidence="7">G-protein coupled receptors family 2 profile 2 domain-containing protein</fullName>
    </recommendedName>
</protein>
<evidence type="ECO:0000259" key="7">
    <source>
        <dbReference type="PROSITE" id="PS50261"/>
    </source>
</evidence>
<keyword evidence="4 5" id="KW-0472">Membrane</keyword>
<feature type="domain" description="G-protein coupled receptors family 2 profile 2" evidence="7">
    <location>
        <begin position="154"/>
        <end position="293"/>
    </location>
</feature>
<accession>A0A8S1D4A8</accession>
<feature type="signal peptide" evidence="6">
    <location>
        <begin position="1"/>
        <end position="18"/>
    </location>
</feature>
<dbReference type="GO" id="GO:0005886">
    <property type="term" value="C:plasma membrane"/>
    <property type="evidence" value="ECO:0007669"/>
    <property type="project" value="TreeGrafter"/>
</dbReference>
<feature type="transmembrane region" description="Helical" evidence="5">
    <location>
        <begin position="229"/>
        <end position="248"/>
    </location>
</feature>
<dbReference type="AlphaFoldDB" id="A0A8S1D4A8"/>
<comment type="subcellular location">
    <subcellularLocation>
        <location evidence="1">Membrane</location>
        <topology evidence="1">Multi-pass membrane protein</topology>
    </subcellularLocation>
</comment>
<feature type="chain" id="PRO_5035753357" description="G-protein coupled receptors family 2 profile 2 domain-containing protein" evidence="6">
    <location>
        <begin position="19"/>
        <end position="430"/>
    </location>
</feature>
<dbReference type="PANTHER" id="PTHR47154">
    <property type="entry name" value="G-PROTEIN COUPLED RECEPTOR MTH-RELATED"/>
    <property type="match status" value="1"/>
</dbReference>
<evidence type="ECO:0000256" key="6">
    <source>
        <dbReference type="SAM" id="SignalP"/>
    </source>
</evidence>
<dbReference type="InterPro" id="IPR051384">
    <property type="entry name" value="Mth_GPCR"/>
</dbReference>
<proteinExistence type="predicted"/>